<accession>A0A6J7XE39</accession>
<proteinExistence type="predicted"/>
<evidence type="ECO:0000313" key="1">
    <source>
        <dbReference type="EMBL" id="CAB5226132.1"/>
    </source>
</evidence>
<name>A0A6J7XE39_9CAUD</name>
<organism evidence="1">
    <name type="scientific">uncultured Caudovirales phage</name>
    <dbReference type="NCBI Taxonomy" id="2100421"/>
    <lineage>
        <taxon>Viruses</taxon>
        <taxon>Duplodnaviria</taxon>
        <taxon>Heunggongvirae</taxon>
        <taxon>Uroviricota</taxon>
        <taxon>Caudoviricetes</taxon>
        <taxon>Peduoviridae</taxon>
        <taxon>Maltschvirus</taxon>
        <taxon>Maltschvirus maltsch</taxon>
    </lineage>
</organism>
<sequence>MSVAYTGAQFTGAAFEPIFQEIMLQNATVANELVTIDTNVKGNKPYTEVQASAGIRARIKTPGSGDTGGTVAFRDLLATPKYLMDYDEFDPIDYAVSRFNEDSLPGAFNVVGNRFVSEVIAARAPKMSLGLEQLFWAGATAASKSTIAGVATGTAQNQLGAAEKTLFAALQTTEFDGVLARLIQSYANGANRIRRKVAGTTIDATNIDAEYAKLYANVVSAYNGSALLTPYNRDKVAIFAPYSHISFIETFNLNQTYRDKFTVSEDRQTYMYSGIRIQFVPLPENTMILFNGKNAVWATNTLDDFNSAKVDYLAANSSGMFWRADFSMDCVVMQPGQAILYVG</sequence>
<protein>
    <submittedName>
        <fullName evidence="1">Uncharacterized protein</fullName>
    </submittedName>
</protein>
<dbReference type="EMBL" id="LR798349">
    <property type="protein sequence ID" value="CAB5226132.1"/>
    <property type="molecule type" value="Genomic_DNA"/>
</dbReference>
<gene>
    <name evidence="1" type="ORF">UFOVP754_50</name>
</gene>
<reference evidence="1" key="1">
    <citation type="submission" date="2020-05" db="EMBL/GenBank/DDBJ databases">
        <authorList>
            <person name="Chiriac C."/>
            <person name="Salcher M."/>
            <person name="Ghai R."/>
            <person name="Kavagutti S V."/>
        </authorList>
    </citation>
    <scope>NUCLEOTIDE SEQUENCE</scope>
</reference>